<accession>A0A2Z2MJT0</accession>
<keyword evidence="3" id="KW-1185">Reference proteome</keyword>
<evidence type="ECO:0000259" key="1">
    <source>
        <dbReference type="PROSITE" id="PS51740"/>
    </source>
</evidence>
<dbReference type="RefSeq" id="WP_088855920.1">
    <property type="nucleotide sequence ID" value="NZ_CP015103.1"/>
</dbReference>
<evidence type="ECO:0000313" key="3">
    <source>
        <dbReference type="Proteomes" id="UP000250125"/>
    </source>
</evidence>
<reference evidence="2 3" key="1">
    <citation type="submission" date="2016-04" db="EMBL/GenBank/DDBJ databases">
        <title>Complete genome sequence of Thermococcus siculi type strain RG-20.</title>
        <authorList>
            <person name="Oger P.M."/>
        </authorList>
    </citation>
    <scope>NUCLEOTIDE SEQUENCE [LARGE SCALE GENOMIC DNA]</scope>
    <source>
        <strain evidence="2 3">RG-20</strain>
    </source>
</reference>
<dbReference type="GeneID" id="33317642"/>
<dbReference type="AlphaFoldDB" id="A0A2Z2MJT0"/>
<dbReference type="InterPro" id="IPR007159">
    <property type="entry name" value="SpoVT-AbrB_dom"/>
</dbReference>
<dbReference type="PROSITE" id="PS51740">
    <property type="entry name" value="SPOVT_ABRB"/>
    <property type="match status" value="1"/>
</dbReference>
<dbReference type="EMBL" id="CP015103">
    <property type="protein sequence ID" value="ASJ08682.1"/>
    <property type="molecule type" value="Genomic_DNA"/>
</dbReference>
<sequence>MSYVEVKRVDPQGRLVLPKSWREKWGNEVIVVEFEDRIEILPRKRPRLSRFFDILEVELKGEDIEKELLKDADPQ</sequence>
<dbReference type="InterPro" id="IPR037914">
    <property type="entry name" value="SpoVT-AbrB_sf"/>
</dbReference>
<evidence type="ECO:0000313" key="2">
    <source>
        <dbReference type="EMBL" id="ASJ08682.1"/>
    </source>
</evidence>
<dbReference type="Pfam" id="PF04014">
    <property type="entry name" value="MazE_antitoxin"/>
    <property type="match status" value="1"/>
</dbReference>
<protein>
    <submittedName>
        <fullName evidence="2">AbrB family transcriptional regulator</fullName>
    </submittedName>
</protein>
<dbReference type="KEGG" id="tsl:A3L11_05350"/>
<dbReference type="OrthoDB" id="28233at2157"/>
<dbReference type="GO" id="GO:0003677">
    <property type="term" value="F:DNA binding"/>
    <property type="evidence" value="ECO:0007669"/>
    <property type="project" value="InterPro"/>
</dbReference>
<dbReference type="Proteomes" id="UP000250125">
    <property type="component" value="Chromosome"/>
</dbReference>
<dbReference type="SMART" id="SM00966">
    <property type="entry name" value="SpoVT_AbrB"/>
    <property type="match status" value="1"/>
</dbReference>
<dbReference type="SUPFAM" id="SSF89447">
    <property type="entry name" value="AbrB/MazE/MraZ-like"/>
    <property type="match status" value="1"/>
</dbReference>
<feature type="domain" description="SpoVT-AbrB" evidence="1">
    <location>
        <begin position="4"/>
        <end position="45"/>
    </location>
</feature>
<organism evidence="2 3">
    <name type="scientific">Thermococcus siculi</name>
    <dbReference type="NCBI Taxonomy" id="72803"/>
    <lineage>
        <taxon>Archaea</taxon>
        <taxon>Methanobacteriati</taxon>
        <taxon>Methanobacteriota</taxon>
        <taxon>Thermococci</taxon>
        <taxon>Thermococcales</taxon>
        <taxon>Thermococcaceae</taxon>
        <taxon>Thermococcus</taxon>
    </lineage>
</organism>
<proteinExistence type="predicted"/>
<gene>
    <name evidence="2" type="ORF">A3L11_05350</name>
</gene>
<name>A0A2Z2MJT0_9EURY</name>